<dbReference type="EMBL" id="FORR01000012">
    <property type="protein sequence ID" value="SFJ56037.1"/>
    <property type="molecule type" value="Genomic_DNA"/>
</dbReference>
<proteinExistence type="predicted"/>
<dbReference type="STRING" id="46223.SAMN05421852_112109"/>
<evidence type="ECO:0000313" key="1">
    <source>
        <dbReference type="EMBL" id="SFJ56037.1"/>
    </source>
</evidence>
<protein>
    <submittedName>
        <fullName evidence="1">Uncharacterized protein</fullName>
    </submittedName>
</protein>
<reference evidence="1 2" key="1">
    <citation type="submission" date="2016-10" db="EMBL/GenBank/DDBJ databases">
        <authorList>
            <person name="de Groot N.N."/>
        </authorList>
    </citation>
    <scope>NUCLEOTIDE SEQUENCE [LARGE SCALE GENOMIC DNA]</scope>
    <source>
        <strain evidence="1 2">DSM 44778</strain>
    </source>
</reference>
<dbReference type="Proteomes" id="UP000199545">
    <property type="component" value="Unassembled WGS sequence"/>
</dbReference>
<organism evidence="1 2">
    <name type="scientific">Thermoflavimicrobium dichotomicum</name>
    <dbReference type="NCBI Taxonomy" id="46223"/>
    <lineage>
        <taxon>Bacteria</taxon>
        <taxon>Bacillati</taxon>
        <taxon>Bacillota</taxon>
        <taxon>Bacilli</taxon>
        <taxon>Bacillales</taxon>
        <taxon>Thermoactinomycetaceae</taxon>
        <taxon>Thermoflavimicrobium</taxon>
    </lineage>
</organism>
<accession>A0A1I3SEW7</accession>
<name>A0A1I3SEW7_9BACL</name>
<keyword evidence="2" id="KW-1185">Reference proteome</keyword>
<sequence length="54" mass="6025">MLPQLDPLKISPKEQVDFLKRFATNIEAQDSASGGKAKAITLQILHDKKIFNSE</sequence>
<evidence type="ECO:0000313" key="2">
    <source>
        <dbReference type="Proteomes" id="UP000199545"/>
    </source>
</evidence>
<dbReference type="AlphaFoldDB" id="A0A1I3SEW7"/>
<dbReference type="RefSeq" id="WP_175482449.1">
    <property type="nucleotide sequence ID" value="NZ_FORR01000012.1"/>
</dbReference>
<gene>
    <name evidence="1" type="ORF">SAMN05421852_112109</name>
</gene>